<dbReference type="EMBL" id="AWGB01000063">
    <property type="protein sequence ID" value="ESQ84624.1"/>
    <property type="molecule type" value="Genomic_DNA"/>
</dbReference>
<dbReference type="Proteomes" id="UP000017837">
    <property type="component" value="Unassembled WGS sequence"/>
</dbReference>
<feature type="transmembrane region" description="Helical" evidence="1">
    <location>
        <begin position="6"/>
        <end position="23"/>
    </location>
</feature>
<name>V4PBZ1_9CAUL</name>
<protein>
    <submittedName>
        <fullName evidence="2">Uncharacterized protein</fullName>
    </submittedName>
</protein>
<keyword evidence="3" id="KW-1185">Reference proteome</keyword>
<sequence length="151" mass="16509">MTLNQAWQISGTLIAIVCCVWAWRCGGPAERRGAIYILTAWLLSVAFQSHQASGPGVWVDIIDILLLAALVHLSVQSRKPWTLFAAACQLDTIASHMSQVLSGFSQWAYVVVLGIWGGYGLLICLAIGTYNHQRETRRLRGMAEKPPTASA</sequence>
<dbReference type="STRING" id="1121022.GCA_000376105_00707"/>
<dbReference type="OrthoDB" id="7173910at2"/>
<reference evidence="2 3" key="1">
    <citation type="journal article" date="2014" name="Nature">
        <title>Sequential evolution of bacterial morphology by co-option of a developmental regulator.</title>
        <authorList>
            <person name="Jiang C."/>
            <person name="Brown P.J."/>
            <person name="Ducret A."/>
            <person name="Brun Y.V."/>
        </authorList>
    </citation>
    <scope>NUCLEOTIDE SEQUENCE [LARGE SCALE GENOMIC DNA]</scope>
    <source>
        <strain evidence="2 3">DSM 16100</strain>
    </source>
</reference>
<accession>V4PBZ1</accession>
<comment type="caution">
    <text evidence="2">The sequence shown here is derived from an EMBL/GenBank/DDBJ whole genome shotgun (WGS) entry which is preliminary data.</text>
</comment>
<keyword evidence="1" id="KW-0812">Transmembrane</keyword>
<gene>
    <name evidence="2" type="ORF">ABENE_19595</name>
</gene>
<dbReference type="AlphaFoldDB" id="V4PBZ1"/>
<dbReference type="eggNOG" id="ENOG5033GSG">
    <property type="taxonomic scope" value="Bacteria"/>
</dbReference>
<evidence type="ECO:0000256" key="1">
    <source>
        <dbReference type="SAM" id="Phobius"/>
    </source>
</evidence>
<proteinExistence type="predicted"/>
<feature type="transmembrane region" description="Helical" evidence="1">
    <location>
        <begin position="107"/>
        <end position="130"/>
    </location>
</feature>
<evidence type="ECO:0000313" key="3">
    <source>
        <dbReference type="Proteomes" id="UP000017837"/>
    </source>
</evidence>
<feature type="transmembrane region" description="Helical" evidence="1">
    <location>
        <begin position="35"/>
        <end position="51"/>
    </location>
</feature>
<keyword evidence="1" id="KW-0472">Membrane</keyword>
<organism evidence="2 3">
    <name type="scientific">Asticcacaulis benevestitus DSM 16100 = ATCC BAA-896</name>
    <dbReference type="NCBI Taxonomy" id="1121022"/>
    <lineage>
        <taxon>Bacteria</taxon>
        <taxon>Pseudomonadati</taxon>
        <taxon>Pseudomonadota</taxon>
        <taxon>Alphaproteobacteria</taxon>
        <taxon>Caulobacterales</taxon>
        <taxon>Caulobacteraceae</taxon>
        <taxon>Asticcacaulis</taxon>
    </lineage>
</organism>
<dbReference type="PATRIC" id="fig|1121022.4.peg.4014"/>
<evidence type="ECO:0000313" key="2">
    <source>
        <dbReference type="EMBL" id="ESQ84624.1"/>
    </source>
</evidence>
<dbReference type="RefSeq" id="WP_018080376.1">
    <property type="nucleotide sequence ID" value="NZ_AQWM01000002.1"/>
</dbReference>
<keyword evidence="1" id="KW-1133">Transmembrane helix</keyword>